<dbReference type="AlphaFoldDB" id="A0A291RP32"/>
<keyword evidence="2 4" id="KW-0547">Nucleotide-binding</keyword>
<gene>
    <name evidence="6" type="ORF">CRH09_25890</name>
</gene>
<evidence type="ECO:0000256" key="3">
    <source>
        <dbReference type="ARBA" id="ARBA00022840"/>
    </source>
</evidence>
<sequence length="415" mass="46078">MDSMPSSAGKPHLLIVMLNGSSTIRLDRHIDHDRCAVTYVVDRTRAETIAEYRERIRDAAVVTDPADIDGQVLPAVAELFRRNGTADVVFTPSEYDLLGAARIRDRFGIAGMSEAHTLDLRDKVLMKERVGAAGVVVPRFGACADAVPHELAARIGYPLVLKPRRGMGSRGIHIVHDDAEFARAWPQIDPDDYEAEEFVPGTIYHVDGLVSDGRLLFSRVSRYLTTCLAAQHQRIPLGSVVVDDAELRDRLNSFALRALLALSLDASPFHLELILRADREPVFLEVGARPGGGQIRFVFDDLYGVDLFREWANLALGVQRELPVPDEPVGGWLTVPAPSAPPYRVVEARSLIDSVRYLYYEALPHTGDVYDSRRLSLDRWPGGRFRFAGPTTEVVAAAIEDTMRRYRFTVAAHDS</sequence>
<dbReference type="PANTHER" id="PTHR43585:SF2">
    <property type="entry name" value="ATP-GRASP ENZYME FSQD"/>
    <property type="match status" value="1"/>
</dbReference>
<name>A0A291RP32_9NOCA</name>
<evidence type="ECO:0000313" key="7">
    <source>
        <dbReference type="Proteomes" id="UP000221961"/>
    </source>
</evidence>
<dbReference type="KEGG" id="ntp:CRH09_25890"/>
<evidence type="ECO:0000313" key="6">
    <source>
        <dbReference type="EMBL" id="ATL69095.1"/>
    </source>
</evidence>
<evidence type="ECO:0000256" key="1">
    <source>
        <dbReference type="ARBA" id="ARBA00022598"/>
    </source>
</evidence>
<dbReference type="GO" id="GO:0046872">
    <property type="term" value="F:metal ion binding"/>
    <property type="evidence" value="ECO:0007669"/>
    <property type="project" value="InterPro"/>
</dbReference>
<feature type="domain" description="ATP-grasp" evidence="5">
    <location>
        <begin position="127"/>
        <end position="316"/>
    </location>
</feature>
<dbReference type="PANTHER" id="PTHR43585">
    <property type="entry name" value="FUMIPYRROLE BIOSYNTHESIS PROTEIN C"/>
    <property type="match status" value="1"/>
</dbReference>
<dbReference type="Proteomes" id="UP000221961">
    <property type="component" value="Chromosome"/>
</dbReference>
<reference evidence="6 7" key="1">
    <citation type="submission" date="2017-10" db="EMBL/GenBank/DDBJ databases">
        <title>Comparative genomics between pathogenic Norcardia.</title>
        <authorList>
            <person name="Zeng L."/>
        </authorList>
    </citation>
    <scope>NUCLEOTIDE SEQUENCE [LARGE SCALE GENOMIC DNA]</scope>
    <source>
        <strain evidence="6 7">NC_YFY_NT001</strain>
    </source>
</reference>
<proteinExistence type="predicted"/>
<dbReference type="Pfam" id="PF13535">
    <property type="entry name" value="ATP-grasp_4"/>
    <property type="match status" value="1"/>
</dbReference>
<dbReference type="GO" id="GO:0005524">
    <property type="term" value="F:ATP binding"/>
    <property type="evidence" value="ECO:0007669"/>
    <property type="project" value="UniProtKB-UniRule"/>
</dbReference>
<dbReference type="EMBL" id="CP023778">
    <property type="protein sequence ID" value="ATL69095.1"/>
    <property type="molecule type" value="Genomic_DNA"/>
</dbReference>
<dbReference type="Gene3D" id="3.40.50.20">
    <property type="match status" value="1"/>
</dbReference>
<dbReference type="PROSITE" id="PS50975">
    <property type="entry name" value="ATP_GRASP"/>
    <property type="match status" value="1"/>
</dbReference>
<protein>
    <recommendedName>
        <fullName evidence="5">ATP-grasp domain-containing protein</fullName>
    </recommendedName>
</protein>
<dbReference type="Gene3D" id="3.30.470.20">
    <property type="entry name" value="ATP-grasp fold, B domain"/>
    <property type="match status" value="1"/>
</dbReference>
<dbReference type="Gene3D" id="3.30.1490.20">
    <property type="entry name" value="ATP-grasp fold, A domain"/>
    <property type="match status" value="1"/>
</dbReference>
<evidence type="ECO:0000256" key="4">
    <source>
        <dbReference type="PROSITE-ProRule" id="PRU00409"/>
    </source>
</evidence>
<evidence type="ECO:0000256" key="2">
    <source>
        <dbReference type="ARBA" id="ARBA00022741"/>
    </source>
</evidence>
<dbReference type="SUPFAM" id="SSF56059">
    <property type="entry name" value="Glutathione synthetase ATP-binding domain-like"/>
    <property type="match status" value="1"/>
</dbReference>
<dbReference type="InterPro" id="IPR013815">
    <property type="entry name" value="ATP_grasp_subdomain_1"/>
</dbReference>
<dbReference type="GO" id="GO:0016874">
    <property type="term" value="F:ligase activity"/>
    <property type="evidence" value="ECO:0007669"/>
    <property type="project" value="UniProtKB-KW"/>
</dbReference>
<evidence type="ECO:0000259" key="5">
    <source>
        <dbReference type="PROSITE" id="PS50975"/>
    </source>
</evidence>
<dbReference type="InterPro" id="IPR011761">
    <property type="entry name" value="ATP-grasp"/>
</dbReference>
<keyword evidence="1" id="KW-0436">Ligase</keyword>
<accession>A0A291RP32</accession>
<dbReference type="InterPro" id="IPR052032">
    <property type="entry name" value="ATP-dep_AA_Ligase"/>
</dbReference>
<organism evidence="6 7">
    <name type="scientific">Nocardia terpenica</name>
    <dbReference type="NCBI Taxonomy" id="455432"/>
    <lineage>
        <taxon>Bacteria</taxon>
        <taxon>Bacillati</taxon>
        <taxon>Actinomycetota</taxon>
        <taxon>Actinomycetes</taxon>
        <taxon>Mycobacteriales</taxon>
        <taxon>Nocardiaceae</taxon>
        <taxon>Nocardia</taxon>
    </lineage>
</organism>
<keyword evidence="3 4" id="KW-0067">ATP-binding</keyword>